<evidence type="ECO:0000313" key="17">
    <source>
        <dbReference type="Proteomes" id="UP000008743"/>
    </source>
</evidence>
<dbReference type="GO" id="GO:0003690">
    <property type="term" value="F:double-stranded DNA binding"/>
    <property type="evidence" value="ECO:0007669"/>
    <property type="project" value="TreeGrafter"/>
</dbReference>
<dbReference type="Gene3D" id="2.40.290.10">
    <property type="match status" value="1"/>
</dbReference>
<evidence type="ECO:0000256" key="14">
    <source>
        <dbReference type="SAM" id="MobiDB-lite"/>
    </source>
</evidence>
<dbReference type="Gene3D" id="4.10.970.10">
    <property type="entry name" value="Ku70, bridge and pillars"/>
    <property type="match status" value="1"/>
</dbReference>
<proteinExistence type="inferred from homology"/>
<dbReference type="InterPro" id="IPR005161">
    <property type="entry name" value="Ku_N"/>
</dbReference>
<evidence type="ECO:0000259" key="15">
    <source>
        <dbReference type="SMART" id="SM00559"/>
    </source>
</evidence>
<dbReference type="FunFam" id="3.40.50.410:FF:000080">
    <property type="entry name" value="X-ray repair-complementing defective repair in Chinese hamster cells 6"/>
    <property type="match status" value="1"/>
</dbReference>
<dbReference type="EMBL" id="KE346367">
    <property type="protein sequence ID" value="KJE94457.1"/>
    <property type="molecule type" value="Genomic_DNA"/>
</dbReference>
<dbReference type="OrthoDB" id="3249161at2759"/>
<evidence type="ECO:0000256" key="5">
    <source>
        <dbReference type="ARBA" id="ARBA00022763"/>
    </source>
</evidence>
<dbReference type="InterPro" id="IPR005160">
    <property type="entry name" value="Ku_C"/>
</dbReference>
<evidence type="ECO:0000256" key="7">
    <source>
        <dbReference type="ARBA" id="ARBA00022806"/>
    </source>
</evidence>
<dbReference type="PhylomeDB" id="A0A0D2VT98"/>
<keyword evidence="12" id="KW-0539">Nucleus</keyword>
<keyword evidence="5" id="KW-0227">DNA damage</keyword>
<dbReference type="Pfam" id="PF03731">
    <property type="entry name" value="Ku_N"/>
    <property type="match status" value="1"/>
</dbReference>
<dbReference type="Gene3D" id="1.10.1600.10">
    <property type="match status" value="1"/>
</dbReference>
<dbReference type="Pfam" id="PF03730">
    <property type="entry name" value="Ku_C"/>
    <property type="match status" value="1"/>
</dbReference>
<dbReference type="InterPro" id="IPR036465">
    <property type="entry name" value="vWFA_dom_sf"/>
</dbReference>
<dbReference type="GO" id="GO:0003684">
    <property type="term" value="F:damaged DNA binding"/>
    <property type="evidence" value="ECO:0007669"/>
    <property type="project" value="InterPro"/>
</dbReference>
<keyword evidence="10" id="KW-0233">DNA recombination</keyword>
<dbReference type="InterPro" id="IPR006165">
    <property type="entry name" value="Ku70"/>
</dbReference>
<dbReference type="CDD" id="cd00788">
    <property type="entry name" value="KU70"/>
    <property type="match status" value="1"/>
</dbReference>
<dbReference type="GO" id="GO:0016787">
    <property type="term" value="F:hydrolase activity"/>
    <property type="evidence" value="ECO:0007669"/>
    <property type="project" value="UniProtKB-KW"/>
</dbReference>
<dbReference type="GO" id="GO:0006310">
    <property type="term" value="P:DNA recombination"/>
    <property type="evidence" value="ECO:0007669"/>
    <property type="project" value="UniProtKB-KW"/>
</dbReference>
<dbReference type="GO" id="GO:0006303">
    <property type="term" value="P:double-strand break repair via nonhomologous end joining"/>
    <property type="evidence" value="ECO:0007669"/>
    <property type="project" value="InterPro"/>
</dbReference>
<dbReference type="InParanoid" id="A0A0D2VT98"/>
<evidence type="ECO:0000256" key="8">
    <source>
        <dbReference type="ARBA" id="ARBA00022840"/>
    </source>
</evidence>
<dbReference type="InterPro" id="IPR027388">
    <property type="entry name" value="Ku70_bridge/pillars_dom_sf"/>
</dbReference>
<feature type="compositionally biased region" description="Gly residues" evidence="14">
    <location>
        <begin position="36"/>
        <end position="46"/>
    </location>
</feature>
<evidence type="ECO:0000313" key="16">
    <source>
        <dbReference type="EMBL" id="KJE94457.1"/>
    </source>
</evidence>
<accession>A0A0D2VT98</accession>
<feature type="region of interest" description="Disordered" evidence="14">
    <location>
        <begin position="1"/>
        <end position="98"/>
    </location>
</feature>
<name>A0A0D2VT98_CAPO3</name>
<evidence type="ECO:0000256" key="3">
    <source>
        <dbReference type="ARBA" id="ARBA00012551"/>
    </source>
</evidence>
<feature type="compositionally biased region" description="Gly residues" evidence="14">
    <location>
        <begin position="74"/>
        <end position="91"/>
    </location>
</feature>
<evidence type="ECO:0000256" key="10">
    <source>
        <dbReference type="ARBA" id="ARBA00023172"/>
    </source>
</evidence>
<dbReference type="SMART" id="SM00559">
    <property type="entry name" value="Ku78"/>
    <property type="match status" value="1"/>
</dbReference>
<keyword evidence="11" id="KW-0234">DNA repair</keyword>
<dbReference type="eggNOG" id="KOG2327">
    <property type="taxonomic scope" value="Eukaryota"/>
</dbReference>
<evidence type="ECO:0000256" key="2">
    <source>
        <dbReference type="ARBA" id="ARBA00005240"/>
    </source>
</evidence>
<dbReference type="Pfam" id="PF02735">
    <property type="entry name" value="Ku"/>
    <property type="match status" value="1"/>
</dbReference>
<dbReference type="FunFam" id="2.40.290.10:FF:000001">
    <property type="entry name" value="X-ray repair cross complementing 6"/>
    <property type="match status" value="1"/>
</dbReference>
<dbReference type="SUPFAM" id="SSF100939">
    <property type="entry name" value="SPOC domain-like"/>
    <property type="match status" value="1"/>
</dbReference>
<dbReference type="EC" id="3.6.4.12" evidence="3"/>
<dbReference type="STRING" id="595528.A0A0D2VT98"/>
<feature type="region of interest" description="Disordered" evidence="14">
    <location>
        <begin position="655"/>
        <end position="694"/>
    </location>
</feature>
<comment type="similarity">
    <text evidence="2">Belongs to the ku70 family.</text>
</comment>
<dbReference type="PANTHER" id="PTHR12604">
    <property type="entry name" value="KU AUTOANTIGEN DNA HELICASE"/>
    <property type="match status" value="1"/>
</dbReference>
<protein>
    <recommendedName>
        <fullName evidence="3">DNA helicase</fullName>
        <ecNumber evidence="3">3.6.4.12</ecNumber>
    </recommendedName>
</protein>
<dbReference type="GO" id="GO:0043564">
    <property type="term" value="C:Ku70:Ku80 complex"/>
    <property type="evidence" value="ECO:0007669"/>
    <property type="project" value="InterPro"/>
</dbReference>
<dbReference type="AlphaFoldDB" id="A0A0D2VT98"/>
<dbReference type="PANTHER" id="PTHR12604:SF2">
    <property type="entry name" value="X-RAY REPAIR CROSS-COMPLEMENTING PROTEIN 6"/>
    <property type="match status" value="1"/>
</dbReference>
<keyword evidence="8" id="KW-0067">ATP-binding</keyword>
<sequence>MSGLSQSAKQRIDALQQQQQQQQQQSQRQQHQSQGGAAGRASGSGGSAAAASSASTVPPASNPGWVFGSFTQPGSGGGGGGGRGGGGGGYGYDQDDEDEDDFDLLEQQRLRSLNSTGSLGSGIGGTGAGAAGGVGAVGDDNDAEYLRFNNKDAVIFAIDCSDAMFETLDNDEVPFTISALCAKNVLSNKIISSDHDLIGVVLFNTKENNNKNKFKHVYVLQPLDTPDVRRIVELEDLVADPAFDGFNRKIGHSSSASIHDVLWTCFNMFSDCATKVGSKRILIFTNEDDPHEHDAGLRRQAVIKAKDLYQLFVTIELLPLGTKKTGERFDMSKFYKDIVLEDLDDELGPTDAGLDTARPDPSQSLSSLMDKMRRKTFKKRALMKIPFVLGDDVQLGVRVYNLCSETKKGSHVWLHAQTNKEIKTVSKMVCQDTASLLMASDIKNYFPYGGEKVIFDPTEVREIRRFGQPGLVLMGFKPTDAVKLHYNVKTANFIYPDETVVMGSTLLFHALLMRLADQDKVAICRFIPRINATPRFVALVPQLEVFDANHVQLQPPGFHVIYLPFADDLRSLQYEENEMCGKSLIVTASDIIKKLTFSFSPWDFENPNLQKHYRNLEALALGRDVADDFEDNVQPDLDGMEKQAGVLFAKFRDEAFPPDYNPDTAGTKPRPKRRAEGDPPPVKRVRLEDGEKPDVEKFYKDGMEEACGGCQIPNIFNTR</sequence>
<keyword evidence="6" id="KW-0378">Hydrolase</keyword>
<organism evidence="16 17">
    <name type="scientific">Capsaspora owczarzaki (strain ATCC 30864)</name>
    <dbReference type="NCBI Taxonomy" id="595528"/>
    <lineage>
        <taxon>Eukaryota</taxon>
        <taxon>Filasterea</taxon>
        <taxon>Capsaspora</taxon>
    </lineage>
</organism>
<evidence type="ECO:0000256" key="4">
    <source>
        <dbReference type="ARBA" id="ARBA00022741"/>
    </source>
</evidence>
<dbReference type="InterPro" id="IPR016194">
    <property type="entry name" value="SPOC-like_C_dom_sf"/>
</dbReference>
<evidence type="ECO:0000256" key="13">
    <source>
        <dbReference type="ARBA" id="ARBA00047995"/>
    </source>
</evidence>
<dbReference type="FunCoup" id="A0A0D2VT98">
    <property type="interactions" value="588"/>
</dbReference>
<dbReference type="NCBIfam" id="TIGR00578">
    <property type="entry name" value="ku70"/>
    <property type="match status" value="1"/>
</dbReference>
<dbReference type="InterPro" id="IPR006164">
    <property type="entry name" value="DNA_bd_Ku70/Ku80"/>
</dbReference>
<dbReference type="GO" id="GO:0005524">
    <property type="term" value="F:ATP binding"/>
    <property type="evidence" value="ECO:0007669"/>
    <property type="project" value="UniProtKB-KW"/>
</dbReference>
<dbReference type="Proteomes" id="UP000008743">
    <property type="component" value="Unassembled WGS sequence"/>
</dbReference>
<dbReference type="CDD" id="cd01458">
    <property type="entry name" value="vWA_ku"/>
    <property type="match status" value="1"/>
</dbReference>
<dbReference type="GO" id="GO:0042162">
    <property type="term" value="F:telomeric DNA binding"/>
    <property type="evidence" value="ECO:0007669"/>
    <property type="project" value="InterPro"/>
</dbReference>
<feature type="compositionally biased region" description="Basic and acidic residues" evidence="14">
    <location>
        <begin position="685"/>
        <end position="694"/>
    </location>
</feature>
<keyword evidence="7 16" id="KW-0347">Helicase</keyword>
<feature type="compositionally biased region" description="Low complexity" evidence="14">
    <location>
        <begin position="16"/>
        <end position="35"/>
    </location>
</feature>
<feature type="domain" description="Ku" evidence="15">
    <location>
        <begin position="434"/>
        <end position="580"/>
    </location>
</feature>
<comment type="catalytic activity">
    <reaction evidence="13">
        <text>ATP + H2O = ADP + phosphate + H(+)</text>
        <dbReference type="Rhea" id="RHEA:13065"/>
        <dbReference type="ChEBI" id="CHEBI:15377"/>
        <dbReference type="ChEBI" id="CHEBI:15378"/>
        <dbReference type="ChEBI" id="CHEBI:30616"/>
        <dbReference type="ChEBI" id="CHEBI:43474"/>
        <dbReference type="ChEBI" id="CHEBI:456216"/>
        <dbReference type="EC" id="3.6.4.12"/>
    </reaction>
</comment>
<evidence type="ECO:0000256" key="12">
    <source>
        <dbReference type="ARBA" id="ARBA00023242"/>
    </source>
</evidence>
<dbReference type="Gene3D" id="3.40.50.410">
    <property type="entry name" value="von Willebrand factor, type A domain"/>
    <property type="match status" value="1"/>
</dbReference>
<dbReference type="InterPro" id="IPR047087">
    <property type="entry name" value="KU70_core_dom"/>
</dbReference>
<keyword evidence="4" id="KW-0547">Nucleotide-binding</keyword>
<dbReference type="SUPFAM" id="SSF53300">
    <property type="entry name" value="vWA-like"/>
    <property type="match status" value="1"/>
</dbReference>
<gene>
    <name evidence="16" type="ORF">CAOG_005097</name>
</gene>
<evidence type="ECO:0000256" key="1">
    <source>
        <dbReference type="ARBA" id="ARBA00004123"/>
    </source>
</evidence>
<evidence type="ECO:0000256" key="9">
    <source>
        <dbReference type="ARBA" id="ARBA00023125"/>
    </source>
</evidence>
<dbReference type="GO" id="GO:0003678">
    <property type="term" value="F:DNA helicase activity"/>
    <property type="evidence" value="ECO:0007669"/>
    <property type="project" value="UniProtKB-EC"/>
</dbReference>
<evidence type="ECO:0000256" key="6">
    <source>
        <dbReference type="ARBA" id="ARBA00022801"/>
    </source>
</evidence>
<comment type="subcellular location">
    <subcellularLocation>
        <location evidence="1">Nucleus</location>
    </subcellularLocation>
</comment>
<evidence type="ECO:0000256" key="11">
    <source>
        <dbReference type="ARBA" id="ARBA00023204"/>
    </source>
</evidence>
<dbReference type="GO" id="GO:0000723">
    <property type="term" value="P:telomere maintenance"/>
    <property type="evidence" value="ECO:0007669"/>
    <property type="project" value="InterPro"/>
</dbReference>
<keyword evidence="9" id="KW-0238">DNA-binding</keyword>
<keyword evidence="17" id="KW-1185">Reference proteome</keyword>
<reference evidence="17" key="1">
    <citation type="submission" date="2011-02" db="EMBL/GenBank/DDBJ databases">
        <title>The Genome Sequence of Capsaspora owczarzaki ATCC 30864.</title>
        <authorList>
            <person name="Russ C."/>
            <person name="Cuomo C."/>
            <person name="Burger G."/>
            <person name="Gray M.W."/>
            <person name="Holland P.W.H."/>
            <person name="King N."/>
            <person name="Lang F.B.F."/>
            <person name="Roger A.J."/>
            <person name="Ruiz-Trillo I."/>
            <person name="Young S.K."/>
            <person name="Zeng Q."/>
            <person name="Gargeya S."/>
            <person name="Alvarado L."/>
            <person name="Berlin A."/>
            <person name="Chapman S.B."/>
            <person name="Chen Z."/>
            <person name="Freedman E."/>
            <person name="Gellesch M."/>
            <person name="Goldberg J."/>
            <person name="Griggs A."/>
            <person name="Gujja S."/>
            <person name="Heilman E."/>
            <person name="Heiman D."/>
            <person name="Howarth C."/>
            <person name="Mehta T."/>
            <person name="Neiman D."/>
            <person name="Pearson M."/>
            <person name="Roberts A."/>
            <person name="Saif S."/>
            <person name="Shea T."/>
            <person name="Shenoy N."/>
            <person name="Sisk P."/>
            <person name="Stolte C."/>
            <person name="Sykes S."/>
            <person name="White J."/>
            <person name="Yandava C."/>
            <person name="Haas B."/>
            <person name="Nusbaum C."/>
            <person name="Birren B."/>
        </authorList>
    </citation>
    <scope>NUCLEOTIDE SEQUENCE</scope>
    <source>
        <strain evidence="17">ATCC 30864</strain>
    </source>
</reference>